<dbReference type="AlphaFoldDB" id="A0A7Z7HS00"/>
<dbReference type="Proteomes" id="UP000242886">
    <property type="component" value="Chromosome SDENCHOL"/>
</dbReference>
<protein>
    <submittedName>
        <fullName evidence="1">Uncharacterized protein</fullName>
    </submittedName>
</protein>
<evidence type="ECO:0000313" key="1">
    <source>
        <dbReference type="EMBL" id="SMB28604.1"/>
    </source>
</evidence>
<gene>
    <name evidence="1" type="ORF">SDENCHOL_20663</name>
</gene>
<evidence type="ECO:0000313" key="2">
    <source>
        <dbReference type="Proteomes" id="UP000242886"/>
    </source>
</evidence>
<keyword evidence="2" id="KW-1185">Reference proteome</keyword>
<reference evidence="1" key="1">
    <citation type="submission" date="2017-03" db="EMBL/GenBank/DDBJ databases">
        <authorList>
            <consortium name="AG Boll"/>
        </authorList>
    </citation>
    <scope>NUCLEOTIDE SEQUENCE [LARGE SCALE GENOMIC DNA]</scope>
    <source>
        <strain evidence="1">Chol</strain>
    </source>
</reference>
<name>A0A7Z7HS00_9PROT</name>
<dbReference type="EMBL" id="LT837803">
    <property type="protein sequence ID" value="SMB28604.1"/>
    <property type="molecule type" value="Genomic_DNA"/>
</dbReference>
<sequence length="64" mass="6557">MCVLGHGCCIVDDHACRLCCGSFGGCADIVEGGCRHALGGEGCIIEGCANNLEQRCNIVSHAGF</sequence>
<accession>A0A7Z7HS00</accession>
<proteinExistence type="predicted"/>
<organism evidence="1 2">
    <name type="scientific">Sterolibacterium denitrificans</name>
    <dbReference type="NCBI Taxonomy" id="157592"/>
    <lineage>
        <taxon>Bacteria</taxon>
        <taxon>Pseudomonadati</taxon>
        <taxon>Pseudomonadota</taxon>
        <taxon>Betaproteobacteria</taxon>
        <taxon>Nitrosomonadales</taxon>
        <taxon>Sterolibacteriaceae</taxon>
        <taxon>Sterolibacterium</taxon>
    </lineage>
</organism>